<dbReference type="GO" id="GO:0015074">
    <property type="term" value="P:DNA integration"/>
    <property type="evidence" value="ECO:0007669"/>
    <property type="project" value="InterPro"/>
</dbReference>
<dbReference type="SUPFAM" id="SSF53098">
    <property type="entry name" value="Ribonuclease H-like"/>
    <property type="match status" value="1"/>
</dbReference>
<gene>
    <name evidence="5" type="ORF">QVD17_19295</name>
</gene>
<evidence type="ECO:0000256" key="3">
    <source>
        <dbReference type="SAM" id="MobiDB-lite"/>
    </source>
</evidence>
<evidence type="ECO:0000313" key="5">
    <source>
        <dbReference type="EMBL" id="KAK1423984.1"/>
    </source>
</evidence>
<accession>A0AAD8KJP3</accession>
<dbReference type="InterPro" id="IPR036397">
    <property type="entry name" value="RNaseH_sf"/>
</dbReference>
<dbReference type="EMBL" id="JAUHHV010000005">
    <property type="protein sequence ID" value="KAK1423984.1"/>
    <property type="molecule type" value="Genomic_DNA"/>
</dbReference>
<keyword evidence="2" id="KW-0378">Hydrolase</keyword>
<dbReference type="InterPro" id="IPR001584">
    <property type="entry name" value="Integrase_cat-core"/>
</dbReference>
<keyword evidence="6" id="KW-1185">Reference proteome</keyword>
<feature type="compositionally biased region" description="Low complexity" evidence="3">
    <location>
        <begin position="261"/>
        <end position="285"/>
    </location>
</feature>
<dbReference type="InterPro" id="IPR012337">
    <property type="entry name" value="RNaseH-like_sf"/>
</dbReference>
<dbReference type="GO" id="GO:0003676">
    <property type="term" value="F:nucleic acid binding"/>
    <property type="evidence" value="ECO:0007669"/>
    <property type="project" value="InterPro"/>
</dbReference>
<feature type="compositionally biased region" description="Low complexity" evidence="3">
    <location>
        <begin position="211"/>
        <end position="222"/>
    </location>
</feature>
<protein>
    <recommendedName>
        <fullName evidence="4">Integrase catalytic domain-containing protein</fullName>
    </recommendedName>
</protein>
<dbReference type="GO" id="GO:0016787">
    <property type="term" value="F:hydrolase activity"/>
    <property type="evidence" value="ECO:0007669"/>
    <property type="project" value="UniProtKB-KW"/>
</dbReference>
<dbReference type="PANTHER" id="PTHR42648:SF25">
    <property type="entry name" value="RNA-DIRECTED DNA POLYMERASE"/>
    <property type="match status" value="1"/>
</dbReference>
<dbReference type="AlphaFoldDB" id="A0AAD8KJP3"/>
<evidence type="ECO:0000259" key="4">
    <source>
        <dbReference type="PROSITE" id="PS50994"/>
    </source>
</evidence>
<feature type="region of interest" description="Disordered" evidence="3">
    <location>
        <begin position="200"/>
        <end position="293"/>
    </location>
</feature>
<comment type="caution">
    <text evidence="5">The sequence shown here is derived from an EMBL/GenBank/DDBJ whole genome shotgun (WGS) entry which is preliminary data.</text>
</comment>
<evidence type="ECO:0000256" key="2">
    <source>
        <dbReference type="ARBA" id="ARBA00022801"/>
    </source>
</evidence>
<dbReference type="Pfam" id="PF25597">
    <property type="entry name" value="SH3_retrovirus"/>
    <property type="match status" value="1"/>
</dbReference>
<evidence type="ECO:0000256" key="1">
    <source>
        <dbReference type="ARBA" id="ARBA00022723"/>
    </source>
</evidence>
<dbReference type="Gene3D" id="3.30.420.10">
    <property type="entry name" value="Ribonuclease H-like superfamily/Ribonuclease H"/>
    <property type="match status" value="1"/>
</dbReference>
<dbReference type="Proteomes" id="UP001229421">
    <property type="component" value="Unassembled WGS sequence"/>
</dbReference>
<name>A0AAD8KJP3_TARER</name>
<dbReference type="GO" id="GO:0046872">
    <property type="term" value="F:metal ion binding"/>
    <property type="evidence" value="ECO:0007669"/>
    <property type="project" value="UniProtKB-KW"/>
</dbReference>
<dbReference type="PROSITE" id="PS50994">
    <property type="entry name" value="INTEGRASE"/>
    <property type="match status" value="1"/>
</dbReference>
<dbReference type="InterPro" id="IPR039537">
    <property type="entry name" value="Retrotran_Ty1/copia-like"/>
</dbReference>
<sequence length="468" mass="53146">MVERETGRKVKVVRTDRGGEFTSREFNEYCNEAGVMRHLTAPYTPQQNGVVERRNRTLMEMTRSILKAMKVPNYLWGEAVRHSTYLINRSPTRSLVGETPYEKYKGRKPSLEHIKVFGCLAHTKVNSNLQKLDDRSELLVHLGSEPGSKAYRLYDPRTRKIKVSKHVVFDELKGWKWDKSKVDDDNDIQSEPGMFIARWGMSVDNGTGPINSGSTTNNNYSGEPRDEGEQYANQSSEHGSSSSQAPDNSISQVSTHSHDVSAQSTPTNSSNTQSHSSSTDSSSAPQIRRSTRTKLLPVKYNDYELMSCIEEPSLIHATPRNFAEAKDKPEWIKAMKDELNSIEKNNTWVLVNPPNGVRTIGLKWLYKAKRNADGSIYRYKARLVAKGYAQKPGIDFDEVFAPVARIETIRFLIAHAAMKGWEIHHLDVKTAFLNGDLEEEIYVNQPEGFEKTRESHKVYKLQRSLYGL</sequence>
<dbReference type="Pfam" id="PF07727">
    <property type="entry name" value="RVT_2"/>
    <property type="match status" value="1"/>
</dbReference>
<dbReference type="InterPro" id="IPR013103">
    <property type="entry name" value="RVT_2"/>
</dbReference>
<feature type="compositionally biased region" description="Polar residues" evidence="3">
    <location>
        <begin position="244"/>
        <end position="255"/>
    </location>
</feature>
<reference evidence="5" key="1">
    <citation type="journal article" date="2023" name="bioRxiv">
        <title>Improved chromosome-level genome assembly for marigold (Tagetes erecta).</title>
        <authorList>
            <person name="Jiang F."/>
            <person name="Yuan L."/>
            <person name="Wang S."/>
            <person name="Wang H."/>
            <person name="Xu D."/>
            <person name="Wang A."/>
            <person name="Fan W."/>
        </authorList>
    </citation>
    <scope>NUCLEOTIDE SEQUENCE</scope>
    <source>
        <strain evidence="5">WSJ</strain>
        <tissue evidence="5">Leaf</tissue>
    </source>
</reference>
<organism evidence="5 6">
    <name type="scientific">Tagetes erecta</name>
    <name type="common">African marigold</name>
    <dbReference type="NCBI Taxonomy" id="13708"/>
    <lineage>
        <taxon>Eukaryota</taxon>
        <taxon>Viridiplantae</taxon>
        <taxon>Streptophyta</taxon>
        <taxon>Embryophyta</taxon>
        <taxon>Tracheophyta</taxon>
        <taxon>Spermatophyta</taxon>
        <taxon>Magnoliopsida</taxon>
        <taxon>eudicotyledons</taxon>
        <taxon>Gunneridae</taxon>
        <taxon>Pentapetalae</taxon>
        <taxon>asterids</taxon>
        <taxon>campanulids</taxon>
        <taxon>Asterales</taxon>
        <taxon>Asteraceae</taxon>
        <taxon>Asteroideae</taxon>
        <taxon>Heliantheae alliance</taxon>
        <taxon>Tageteae</taxon>
        <taxon>Tagetes</taxon>
    </lineage>
</organism>
<evidence type="ECO:0000313" key="6">
    <source>
        <dbReference type="Proteomes" id="UP001229421"/>
    </source>
</evidence>
<dbReference type="PANTHER" id="PTHR42648">
    <property type="entry name" value="TRANSPOSASE, PUTATIVE-RELATED"/>
    <property type="match status" value="1"/>
</dbReference>
<keyword evidence="1" id="KW-0479">Metal-binding</keyword>
<dbReference type="InterPro" id="IPR057670">
    <property type="entry name" value="SH3_retrovirus"/>
</dbReference>
<proteinExistence type="predicted"/>
<feature type="domain" description="Integrase catalytic" evidence="4">
    <location>
        <begin position="1"/>
        <end position="108"/>
    </location>
</feature>